<name>A0ABT8L0I5_9BACT</name>
<keyword evidence="2" id="KW-1003">Cell membrane</keyword>
<feature type="transmembrane region" description="Helical" evidence="6">
    <location>
        <begin position="251"/>
        <end position="274"/>
    </location>
</feature>
<gene>
    <name evidence="7" type="ORF">QQ020_04295</name>
</gene>
<dbReference type="PANTHER" id="PTHR39087">
    <property type="entry name" value="UPF0104 MEMBRANE PROTEIN MJ1595"/>
    <property type="match status" value="1"/>
</dbReference>
<dbReference type="RefSeq" id="WP_346756587.1">
    <property type="nucleotide sequence ID" value="NZ_JAUJEB010000001.1"/>
</dbReference>
<dbReference type="NCBIfam" id="TIGR00374">
    <property type="entry name" value="flippase-like domain"/>
    <property type="match status" value="1"/>
</dbReference>
<evidence type="ECO:0000256" key="1">
    <source>
        <dbReference type="ARBA" id="ARBA00004651"/>
    </source>
</evidence>
<feature type="transmembrane region" description="Helical" evidence="6">
    <location>
        <begin position="164"/>
        <end position="185"/>
    </location>
</feature>
<dbReference type="Pfam" id="PF03706">
    <property type="entry name" value="LPG_synthase_TM"/>
    <property type="match status" value="1"/>
</dbReference>
<evidence type="ECO:0000256" key="2">
    <source>
        <dbReference type="ARBA" id="ARBA00022475"/>
    </source>
</evidence>
<comment type="caution">
    <text evidence="7">The sequence shown here is derived from an EMBL/GenBank/DDBJ whole genome shotgun (WGS) entry which is preliminary data.</text>
</comment>
<dbReference type="EMBL" id="JAUJEB010000001">
    <property type="protein sequence ID" value="MDN5211252.1"/>
    <property type="molecule type" value="Genomic_DNA"/>
</dbReference>
<sequence length="321" mass="36746">MKKILKILKIIVPIGIGIYLTWFFFHDLTKTEISQVKRSFLSANYLWVILSLIVTFLSHLVRARRWLLLVAPMGYKPKLSNAYHGVMAGYIINYTIPRAGEFARVGLMARYEKLPIEKGIATIVIERVIDMIMLGLIILVTGYMQVDSDKFDQIMQTQENTTNIFWPWIVVIVLVLGITAFILYLRSDKFRLLARQKIMSLWEGLRSFQKMEQKWRFTGYTFFIWICYVGGVWIFAQAFNETANMPVESVFGVFVVGAAAIAILPGGLGAYPLWVNKVLVLYGIHFAGFGIFVWVVTTVLMIVLGLTSLFLIQRKKELAVH</sequence>
<evidence type="ECO:0000256" key="4">
    <source>
        <dbReference type="ARBA" id="ARBA00022989"/>
    </source>
</evidence>
<evidence type="ECO:0000313" key="7">
    <source>
        <dbReference type="EMBL" id="MDN5211252.1"/>
    </source>
</evidence>
<accession>A0ABT8L0I5</accession>
<evidence type="ECO:0000256" key="3">
    <source>
        <dbReference type="ARBA" id="ARBA00022692"/>
    </source>
</evidence>
<keyword evidence="4 6" id="KW-1133">Transmembrane helix</keyword>
<feature type="transmembrane region" description="Helical" evidence="6">
    <location>
        <begin position="45"/>
        <end position="63"/>
    </location>
</feature>
<organism evidence="7 8">
    <name type="scientific">Agaribacillus aureus</name>
    <dbReference type="NCBI Taxonomy" id="3051825"/>
    <lineage>
        <taxon>Bacteria</taxon>
        <taxon>Pseudomonadati</taxon>
        <taxon>Bacteroidota</taxon>
        <taxon>Cytophagia</taxon>
        <taxon>Cytophagales</taxon>
        <taxon>Splendidivirgaceae</taxon>
        <taxon>Agaribacillus</taxon>
    </lineage>
</organism>
<reference evidence="7" key="1">
    <citation type="submission" date="2023-06" db="EMBL/GenBank/DDBJ databases">
        <title>Genomic of Agaribacillus aureum.</title>
        <authorList>
            <person name="Wang G."/>
        </authorList>
    </citation>
    <scope>NUCLEOTIDE SEQUENCE</scope>
    <source>
        <strain evidence="7">BMA12</strain>
    </source>
</reference>
<keyword evidence="3 6" id="KW-0812">Transmembrane</keyword>
<comment type="subcellular location">
    <subcellularLocation>
        <location evidence="1">Cell membrane</location>
        <topology evidence="1">Multi-pass membrane protein</topology>
    </subcellularLocation>
</comment>
<evidence type="ECO:0000256" key="6">
    <source>
        <dbReference type="SAM" id="Phobius"/>
    </source>
</evidence>
<feature type="transmembrane region" description="Helical" evidence="6">
    <location>
        <begin position="217"/>
        <end position="239"/>
    </location>
</feature>
<evidence type="ECO:0000256" key="5">
    <source>
        <dbReference type="ARBA" id="ARBA00023136"/>
    </source>
</evidence>
<dbReference type="PANTHER" id="PTHR39087:SF2">
    <property type="entry name" value="UPF0104 MEMBRANE PROTEIN MJ1595"/>
    <property type="match status" value="1"/>
</dbReference>
<evidence type="ECO:0000313" key="8">
    <source>
        <dbReference type="Proteomes" id="UP001172083"/>
    </source>
</evidence>
<dbReference type="Proteomes" id="UP001172083">
    <property type="component" value="Unassembled WGS sequence"/>
</dbReference>
<proteinExistence type="predicted"/>
<feature type="transmembrane region" description="Helical" evidence="6">
    <location>
        <begin position="7"/>
        <end position="25"/>
    </location>
</feature>
<feature type="transmembrane region" description="Helical" evidence="6">
    <location>
        <begin position="286"/>
        <end position="312"/>
    </location>
</feature>
<keyword evidence="5 6" id="KW-0472">Membrane</keyword>
<keyword evidence="8" id="KW-1185">Reference proteome</keyword>
<dbReference type="InterPro" id="IPR022791">
    <property type="entry name" value="L-PG_synthase/AglD"/>
</dbReference>
<feature type="transmembrane region" description="Helical" evidence="6">
    <location>
        <begin position="120"/>
        <end position="144"/>
    </location>
</feature>
<protein>
    <submittedName>
        <fullName evidence="7">Lysylphosphatidylglycerol synthase transmembrane domain-containing protein</fullName>
    </submittedName>
</protein>